<dbReference type="AlphaFoldDB" id="G7KW80"/>
<name>G7KW80_MEDTR</name>
<organism evidence="1 3">
    <name type="scientific">Medicago truncatula</name>
    <name type="common">Barrel medic</name>
    <name type="synonym">Medicago tribuloides</name>
    <dbReference type="NCBI Taxonomy" id="3880"/>
    <lineage>
        <taxon>Eukaryota</taxon>
        <taxon>Viridiplantae</taxon>
        <taxon>Streptophyta</taxon>
        <taxon>Embryophyta</taxon>
        <taxon>Tracheophyta</taxon>
        <taxon>Spermatophyta</taxon>
        <taxon>Magnoliopsida</taxon>
        <taxon>eudicotyledons</taxon>
        <taxon>Gunneridae</taxon>
        <taxon>Pentapetalae</taxon>
        <taxon>rosids</taxon>
        <taxon>fabids</taxon>
        <taxon>Fabales</taxon>
        <taxon>Fabaceae</taxon>
        <taxon>Papilionoideae</taxon>
        <taxon>50 kb inversion clade</taxon>
        <taxon>NPAAA clade</taxon>
        <taxon>Hologalegina</taxon>
        <taxon>IRL clade</taxon>
        <taxon>Trifolieae</taxon>
        <taxon>Medicago</taxon>
    </lineage>
</organism>
<evidence type="ECO:0000313" key="1">
    <source>
        <dbReference type="EMBL" id="AES80680.2"/>
    </source>
</evidence>
<accession>G7KW80</accession>
<reference evidence="1 3" key="2">
    <citation type="journal article" date="2014" name="BMC Genomics">
        <title>An improved genome release (version Mt4.0) for the model legume Medicago truncatula.</title>
        <authorList>
            <person name="Tang H."/>
            <person name="Krishnakumar V."/>
            <person name="Bidwell S."/>
            <person name="Rosen B."/>
            <person name="Chan A."/>
            <person name="Zhou S."/>
            <person name="Gentzbittel L."/>
            <person name="Childs K.L."/>
            <person name="Yandell M."/>
            <person name="Gundlach H."/>
            <person name="Mayer K.F."/>
            <person name="Schwartz D.C."/>
            <person name="Town C.D."/>
        </authorList>
    </citation>
    <scope>GENOME REANNOTATION</scope>
    <source>
        <strain evidence="2 3">cv. Jemalong A17</strain>
    </source>
</reference>
<keyword evidence="3" id="KW-1185">Reference proteome</keyword>
<proteinExistence type="predicted"/>
<protein>
    <submittedName>
        <fullName evidence="1 2">Uncharacterized protein</fullName>
    </submittedName>
</protein>
<reference evidence="2" key="3">
    <citation type="submission" date="2015-04" db="UniProtKB">
        <authorList>
            <consortium name="EnsemblPlants"/>
        </authorList>
    </citation>
    <scope>IDENTIFICATION</scope>
    <source>
        <strain evidence="2">cv. Jemalong A17</strain>
    </source>
</reference>
<evidence type="ECO:0000313" key="3">
    <source>
        <dbReference type="Proteomes" id="UP000002051"/>
    </source>
</evidence>
<dbReference type="HOGENOM" id="CLU_1095685_0_0_1"/>
<accession>A0A0C3WAM9</accession>
<dbReference type="EnsemblPlants" id="AES80680">
    <property type="protein sequence ID" value="AES80680"/>
    <property type="gene ID" value="MTR_7g083590"/>
</dbReference>
<dbReference type="Proteomes" id="UP000002051">
    <property type="component" value="Unassembled WGS sequence"/>
</dbReference>
<gene>
    <name evidence="1" type="ordered locus">MTR_7g083590</name>
</gene>
<dbReference type="EMBL" id="CM001223">
    <property type="protein sequence ID" value="AES80680.2"/>
    <property type="molecule type" value="Genomic_DNA"/>
</dbReference>
<dbReference type="PaxDb" id="3880-AES80680"/>
<sequence length="254" mass="28428">MSAVLYYFSKPTASGNALVGTIISTQEIWGATPSNKRLSSELQRKERRITYRLRLDSALLLLYARGVFFMKTLKAVSSSVWCTLVGYSSLGKMLLKCNVLLDLCGIWVSNVWSFFVLKGKHGCGMIDNGSIIAKPTFSFIEVITSWSYITLFEEWAIGDGCSVKACNDKWLGDPTCVADRIEKIYHGTIHCKVITLLNLLLSALVERLILMVVMIVWMLEHGREIGLVGFLLRLLYEWIIKNIGANVYLDGGLA</sequence>
<reference evidence="1 3" key="1">
    <citation type="journal article" date="2011" name="Nature">
        <title>The Medicago genome provides insight into the evolution of rhizobial symbioses.</title>
        <authorList>
            <person name="Young N.D."/>
            <person name="Debelle F."/>
            <person name="Oldroyd G.E."/>
            <person name="Geurts R."/>
            <person name="Cannon S.B."/>
            <person name="Udvardi M.K."/>
            <person name="Benedito V.A."/>
            <person name="Mayer K.F."/>
            <person name="Gouzy J."/>
            <person name="Schoof H."/>
            <person name="Van de Peer Y."/>
            <person name="Proost S."/>
            <person name="Cook D.R."/>
            <person name="Meyers B.C."/>
            <person name="Spannagl M."/>
            <person name="Cheung F."/>
            <person name="De Mita S."/>
            <person name="Krishnakumar V."/>
            <person name="Gundlach H."/>
            <person name="Zhou S."/>
            <person name="Mudge J."/>
            <person name="Bharti A.K."/>
            <person name="Murray J.D."/>
            <person name="Naoumkina M.A."/>
            <person name="Rosen B."/>
            <person name="Silverstein K.A."/>
            <person name="Tang H."/>
            <person name="Rombauts S."/>
            <person name="Zhao P.X."/>
            <person name="Zhou P."/>
            <person name="Barbe V."/>
            <person name="Bardou P."/>
            <person name="Bechner M."/>
            <person name="Bellec A."/>
            <person name="Berger A."/>
            <person name="Berges H."/>
            <person name="Bidwell S."/>
            <person name="Bisseling T."/>
            <person name="Choisne N."/>
            <person name="Couloux A."/>
            <person name="Denny R."/>
            <person name="Deshpande S."/>
            <person name="Dai X."/>
            <person name="Doyle J.J."/>
            <person name="Dudez A.M."/>
            <person name="Farmer A.D."/>
            <person name="Fouteau S."/>
            <person name="Franken C."/>
            <person name="Gibelin C."/>
            <person name="Gish J."/>
            <person name="Goldstein S."/>
            <person name="Gonzalez A.J."/>
            <person name="Green P.J."/>
            <person name="Hallab A."/>
            <person name="Hartog M."/>
            <person name="Hua A."/>
            <person name="Humphray S.J."/>
            <person name="Jeong D.H."/>
            <person name="Jing Y."/>
            <person name="Jocker A."/>
            <person name="Kenton S.M."/>
            <person name="Kim D.J."/>
            <person name="Klee K."/>
            <person name="Lai H."/>
            <person name="Lang C."/>
            <person name="Lin S."/>
            <person name="Macmil S.L."/>
            <person name="Magdelenat G."/>
            <person name="Matthews L."/>
            <person name="McCorrison J."/>
            <person name="Monaghan E.L."/>
            <person name="Mun J.H."/>
            <person name="Najar F.Z."/>
            <person name="Nicholson C."/>
            <person name="Noirot C."/>
            <person name="O'Bleness M."/>
            <person name="Paule C.R."/>
            <person name="Poulain J."/>
            <person name="Prion F."/>
            <person name="Qin B."/>
            <person name="Qu C."/>
            <person name="Retzel E.F."/>
            <person name="Riddle C."/>
            <person name="Sallet E."/>
            <person name="Samain S."/>
            <person name="Samson N."/>
            <person name="Sanders I."/>
            <person name="Saurat O."/>
            <person name="Scarpelli C."/>
            <person name="Schiex T."/>
            <person name="Segurens B."/>
            <person name="Severin A.J."/>
            <person name="Sherrier D.J."/>
            <person name="Shi R."/>
            <person name="Sims S."/>
            <person name="Singer S.R."/>
            <person name="Sinharoy S."/>
            <person name="Sterck L."/>
            <person name="Viollet A."/>
            <person name="Wang B.B."/>
            <person name="Wang K."/>
            <person name="Wang M."/>
            <person name="Wang X."/>
            <person name="Warfsmann J."/>
            <person name="Weissenbach J."/>
            <person name="White D.D."/>
            <person name="White J.D."/>
            <person name="Wiley G.B."/>
            <person name="Wincker P."/>
            <person name="Xing Y."/>
            <person name="Yang L."/>
            <person name="Yao Z."/>
            <person name="Ying F."/>
            <person name="Zhai J."/>
            <person name="Zhou L."/>
            <person name="Zuber A."/>
            <person name="Denarie J."/>
            <person name="Dixon R.A."/>
            <person name="May G.D."/>
            <person name="Schwartz D.C."/>
            <person name="Rogers J."/>
            <person name="Quetier F."/>
            <person name="Town C.D."/>
            <person name="Roe B.A."/>
        </authorList>
    </citation>
    <scope>NUCLEOTIDE SEQUENCE [LARGE SCALE GENOMIC DNA]</scope>
    <source>
        <strain evidence="1">A17</strain>
        <strain evidence="2 3">cv. Jemalong A17</strain>
    </source>
</reference>
<evidence type="ECO:0000313" key="2">
    <source>
        <dbReference type="EnsemblPlants" id="AES80680"/>
    </source>
</evidence>